<reference evidence="1 2" key="1">
    <citation type="submission" date="2018-06" db="EMBL/GenBank/DDBJ databases">
        <title>Chryseolinea flavus sp. nov., a member of the phylum Bacteroidetes isolated from soil.</title>
        <authorList>
            <person name="Li Y."/>
            <person name="Wang J."/>
        </authorList>
    </citation>
    <scope>NUCLEOTIDE SEQUENCE [LARGE SCALE GENOMIC DNA]</scope>
    <source>
        <strain evidence="1 2">SDU1-6</strain>
    </source>
</reference>
<accession>A0A364XVA9</accession>
<dbReference type="AlphaFoldDB" id="A0A364XVA9"/>
<organism evidence="1 2">
    <name type="scientific">Pseudochryseolinea flava</name>
    <dbReference type="NCBI Taxonomy" id="2059302"/>
    <lineage>
        <taxon>Bacteria</taxon>
        <taxon>Pseudomonadati</taxon>
        <taxon>Bacteroidota</taxon>
        <taxon>Cytophagia</taxon>
        <taxon>Cytophagales</taxon>
        <taxon>Fulvivirgaceae</taxon>
        <taxon>Pseudochryseolinea</taxon>
    </lineage>
</organism>
<dbReference type="InterPro" id="IPR022298">
    <property type="entry name" value="Conjug_transposon_TraN"/>
</dbReference>
<proteinExistence type="predicted"/>
<dbReference type="Pfam" id="PF13595">
    <property type="entry name" value="DUF4138"/>
    <property type="match status" value="1"/>
</dbReference>
<protein>
    <submittedName>
        <fullName evidence="1">Uncharacterized protein</fullName>
    </submittedName>
</protein>
<gene>
    <name evidence="1" type="ORF">DQQ10_27385</name>
</gene>
<comment type="caution">
    <text evidence="1">The sequence shown here is derived from an EMBL/GenBank/DDBJ whole genome shotgun (WGS) entry which is preliminary data.</text>
</comment>
<evidence type="ECO:0000313" key="1">
    <source>
        <dbReference type="EMBL" id="RAV97637.1"/>
    </source>
</evidence>
<dbReference type="OrthoDB" id="1038500at2"/>
<sequence>MIYAVKKFTIPDGKRLFINLFEDNGGRHLALRIDNKDILKAKMLPVSTHLLTIN</sequence>
<evidence type="ECO:0000313" key="2">
    <source>
        <dbReference type="Proteomes" id="UP000251889"/>
    </source>
</evidence>
<name>A0A364XVA9_9BACT</name>
<keyword evidence="2" id="KW-1185">Reference proteome</keyword>
<dbReference type="EMBL" id="QMFY01000032">
    <property type="protein sequence ID" value="RAV97637.1"/>
    <property type="molecule type" value="Genomic_DNA"/>
</dbReference>
<dbReference type="Proteomes" id="UP000251889">
    <property type="component" value="Unassembled WGS sequence"/>
</dbReference>